<dbReference type="GO" id="GO:0016020">
    <property type="term" value="C:membrane"/>
    <property type="evidence" value="ECO:0007669"/>
    <property type="project" value="UniProtKB-SubCell"/>
</dbReference>
<dbReference type="PROSITE" id="PS50089">
    <property type="entry name" value="ZF_RING_2"/>
    <property type="match status" value="1"/>
</dbReference>
<evidence type="ECO:0000256" key="5">
    <source>
        <dbReference type="ARBA" id="ARBA00022692"/>
    </source>
</evidence>
<dbReference type="PANTHER" id="PTHR45977:SF4">
    <property type="entry name" value="RING-TYPE DOMAIN-CONTAINING PROTEIN"/>
    <property type="match status" value="1"/>
</dbReference>
<accession>A0A7S0LIV8</accession>
<evidence type="ECO:0000256" key="11">
    <source>
        <dbReference type="ARBA" id="ARBA00023136"/>
    </source>
</evidence>
<comment type="subcellular location">
    <subcellularLocation>
        <location evidence="2">Membrane</location>
        <topology evidence="2">Multi-pass membrane protein</topology>
    </subcellularLocation>
</comment>
<dbReference type="GO" id="GO:0008270">
    <property type="term" value="F:zinc ion binding"/>
    <property type="evidence" value="ECO:0007669"/>
    <property type="project" value="UniProtKB-KW"/>
</dbReference>
<evidence type="ECO:0000256" key="14">
    <source>
        <dbReference type="SAM" id="Phobius"/>
    </source>
</evidence>
<dbReference type="EC" id="2.3.2.27" evidence="3"/>
<keyword evidence="10 14" id="KW-1133">Transmembrane helix</keyword>
<dbReference type="PANTHER" id="PTHR45977">
    <property type="entry name" value="TARGET OF ERK KINASE MPK-1"/>
    <property type="match status" value="1"/>
</dbReference>
<dbReference type="GO" id="GO:0016567">
    <property type="term" value="P:protein ubiquitination"/>
    <property type="evidence" value="ECO:0007669"/>
    <property type="project" value="TreeGrafter"/>
</dbReference>
<keyword evidence="5 14" id="KW-0812">Transmembrane</keyword>
<proteinExistence type="predicted"/>
<evidence type="ECO:0000256" key="13">
    <source>
        <dbReference type="SAM" id="MobiDB-lite"/>
    </source>
</evidence>
<evidence type="ECO:0000256" key="8">
    <source>
        <dbReference type="ARBA" id="ARBA00022786"/>
    </source>
</evidence>
<keyword evidence="11 14" id="KW-0472">Membrane</keyword>
<evidence type="ECO:0000259" key="15">
    <source>
        <dbReference type="PROSITE" id="PS50089"/>
    </source>
</evidence>
<dbReference type="GO" id="GO:0006511">
    <property type="term" value="P:ubiquitin-dependent protein catabolic process"/>
    <property type="evidence" value="ECO:0007669"/>
    <property type="project" value="TreeGrafter"/>
</dbReference>
<dbReference type="InterPro" id="IPR011016">
    <property type="entry name" value="Znf_RING-CH"/>
</dbReference>
<dbReference type="AlphaFoldDB" id="A0A7S0LIV8"/>
<evidence type="ECO:0000256" key="3">
    <source>
        <dbReference type="ARBA" id="ARBA00012483"/>
    </source>
</evidence>
<keyword evidence="8" id="KW-0833">Ubl conjugation pathway</keyword>
<evidence type="ECO:0000313" key="16">
    <source>
        <dbReference type="EMBL" id="CAD8614077.1"/>
    </source>
</evidence>
<keyword evidence="9" id="KW-0862">Zinc</keyword>
<dbReference type="SUPFAM" id="SSF57850">
    <property type="entry name" value="RING/U-box"/>
    <property type="match status" value="1"/>
</dbReference>
<feature type="transmembrane region" description="Helical" evidence="14">
    <location>
        <begin position="286"/>
        <end position="309"/>
    </location>
</feature>
<evidence type="ECO:0000256" key="6">
    <source>
        <dbReference type="ARBA" id="ARBA00022723"/>
    </source>
</evidence>
<evidence type="ECO:0000256" key="12">
    <source>
        <dbReference type="PROSITE-ProRule" id="PRU00175"/>
    </source>
</evidence>
<dbReference type="Gene3D" id="3.30.40.10">
    <property type="entry name" value="Zinc/RING finger domain, C3HC4 (zinc finger)"/>
    <property type="match status" value="1"/>
</dbReference>
<dbReference type="SMART" id="SM01197">
    <property type="entry name" value="FANCL_C"/>
    <property type="match status" value="1"/>
</dbReference>
<evidence type="ECO:0000256" key="4">
    <source>
        <dbReference type="ARBA" id="ARBA00022679"/>
    </source>
</evidence>
<feature type="domain" description="RING-type" evidence="15">
    <location>
        <begin position="64"/>
        <end position="104"/>
    </location>
</feature>
<evidence type="ECO:0000256" key="10">
    <source>
        <dbReference type="ARBA" id="ARBA00022989"/>
    </source>
</evidence>
<dbReference type="InterPro" id="IPR013083">
    <property type="entry name" value="Znf_RING/FYVE/PHD"/>
</dbReference>
<feature type="transmembrane region" description="Helical" evidence="14">
    <location>
        <begin position="239"/>
        <end position="266"/>
    </location>
</feature>
<evidence type="ECO:0000256" key="7">
    <source>
        <dbReference type="ARBA" id="ARBA00022771"/>
    </source>
</evidence>
<dbReference type="SMART" id="SM00744">
    <property type="entry name" value="RINGv"/>
    <property type="match status" value="1"/>
</dbReference>
<dbReference type="Pfam" id="PF13639">
    <property type="entry name" value="zf-RING_2"/>
    <property type="match status" value="1"/>
</dbReference>
<keyword evidence="7 12" id="KW-0863">Zinc-finger</keyword>
<dbReference type="GO" id="GO:0061630">
    <property type="term" value="F:ubiquitin protein ligase activity"/>
    <property type="evidence" value="ECO:0007669"/>
    <property type="project" value="UniProtKB-EC"/>
</dbReference>
<dbReference type="SMART" id="SM00184">
    <property type="entry name" value="RING"/>
    <property type="match status" value="1"/>
</dbReference>
<dbReference type="InterPro" id="IPR001841">
    <property type="entry name" value="Znf_RING"/>
</dbReference>
<evidence type="ECO:0000256" key="2">
    <source>
        <dbReference type="ARBA" id="ARBA00004141"/>
    </source>
</evidence>
<dbReference type="CDD" id="cd16454">
    <property type="entry name" value="RING-H2_PA-TM-RING"/>
    <property type="match status" value="1"/>
</dbReference>
<evidence type="ECO:0000256" key="1">
    <source>
        <dbReference type="ARBA" id="ARBA00000900"/>
    </source>
</evidence>
<gene>
    <name evidence="16" type="ORF">CPEL01642_LOCUS17457</name>
</gene>
<name>A0A7S0LIV8_9EUKA</name>
<protein>
    <recommendedName>
        <fullName evidence="3">RING-type E3 ubiquitin transferase</fullName>
        <ecNumber evidence="3">2.3.2.27</ecNumber>
    </recommendedName>
</protein>
<organism evidence="16">
    <name type="scientific">Coccolithus braarudii</name>
    <dbReference type="NCBI Taxonomy" id="221442"/>
    <lineage>
        <taxon>Eukaryota</taxon>
        <taxon>Haptista</taxon>
        <taxon>Haptophyta</taxon>
        <taxon>Prymnesiophyceae</taxon>
        <taxon>Coccolithales</taxon>
        <taxon>Coccolithaceae</taxon>
        <taxon>Coccolithus</taxon>
    </lineage>
</organism>
<feature type="transmembrane region" description="Helical" evidence="14">
    <location>
        <begin position="198"/>
        <end position="218"/>
    </location>
</feature>
<keyword evidence="4" id="KW-0808">Transferase</keyword>
<feature type="region of interest" description="Disordered" evidence="13">
    <location>
        <begin position="1"/>
        <end position="54"/>
    </location>
</feature>
<feature type="transmembrane region" description="Helical" evidence="14">
    <location>
        <begin position="153"/>
        <end position="172"/>
    </location>
</feature>
<evidence type="ECO:0000256" key="9">
    <source>
        <dbReference type="ARBA" id="ARBA00022833"/>
    </source>
</evidence>
<dbReference type="EMBL" id="HBEY01036523">
    <property type="protein sequence ID" value="CAD8614077.1"/>
    <property type="molecule type" value="Transcribed_RNA"/>
</dbReference>
<keyword evidence="6" id="KW-0479">Metal-binding</keyword>
<sequence>MCSRSGHFTASRLADDREDDVSSDLPSTEHSAADAGTLHASSSSSVDGHAGPDLEAGSSSAAECVICLNELDGEAETTLPCSHKFHASCIREWLETNGKCPICRRVINEQVVARAAAREGATTAMLDPRIAVVLASGAAMENTHMLLTESRRLMMFATMQAALSVLVMSYVYDMVSPPLMLLSSCFTFVGASQFSLRVAAFCRPLLCLNVMYHLYLLARLVHYNDGSQFFAREYTNTRAVLLSLGCVAVLEAVALKKVGFFYFRLLASSELDLQRVRRLRNSQVGWAQRVVIFVMFFFICTPIFAKYLCLAKATHLPREICSAP</sequence>
<comment type="catalytic activity">
    <reaction evidence="1">
        <text>S-ubiquitinyl-[E2 ubiquitin-conjugating enzyme]-L-cysteine + [acceptor protein]-L-lysine = [E2 ubiquitin-conjugating enzyme]-L-cysteine + N(6)-ubiquitinyl-[acceptor protein]-L-lysine.</text>
        <dbReference type="EC" id="2.3.2.27"/>
    </reaction>
</comment>
<reference evidence="16" key="1">
    <citation type="submission" date="2021-01" db="EMBL/GenBank/DDBJ databases">
        <authorList>
            <person name="Corre E."/>
            <person name="Pelletier E."/>
            <person name="Niang G."/>
            <person name="Scheremetjew M."/>
            <person name="Finn R."/>
            <person name="Kale V."/>
            <person name="Holt S."/>
            <person name="Cochrane G."/>
            <person name="Meng A."/>
            <person name="Brown T."/>
            <person name="Cohen L."/>
        </authorList>
    </citation>
    <scope>NUCLEOTIDE SEQUENCE</scope>
    <source>
        <strain evidence="16">PLY182g</strain>
    </source>
</reference>